<keyword evidence="5" id="KW-1185">Reference proteome</keyword>
<dbReference type="Gene3D" id="2.70.70.10">
    <property type="entry name" value="Glucose Permease (Domain IIA)"/>
    <property type="match status" value="1"/>
</dbReference>
<dbReference type="OrthoDB" id="9815245at2"/>
<dbReference type="InterPro" id="IPR050570">
    <property type="entry name" value="Cell_wall_metabolism_enzyme"/>
</dbReference>
<organism evidence="4 5">
    <name type="scientific">Bordetella genomosp. 4</name>
    <dbReference type="NCBI Taxonomy" id="463044"/>
    <lineage>
        <taxon>Bacteria</taxon>
        <taxon>Pseudomonadati</taxon>
        <taxon>Pseudomonadota</taxon>
        <taxon>Betaproteobacteria</taxon>
        <taxon>Burkholderiales</taxon>
        <taxon>Alcaligenaceae</taxon>
        <taxon>Bordetella</taxon>
    </lineage>
</organism>
<dbReference type="AlphaFoldDB" id="A0A261U8W4"/>
<evidence type="ECO:0000313" key="5">
    <source>
        <dbReference type="Proteomes" id="UP000216885"/>
    </source>
</evidence>
<evidence type="ECO:0000256" key="1">
    <source>
        <dbReference type="SAM" id="SignalP"/>
    </source>
</evidence>
<feature type="domain" description="Peptidase family M23 N-terminal" evidence="3">
    <location>
        <begin position="55"/>
        <end position="123"/>
    </location>
</feature>
<dbReference type="Gene3D" id="2.60.40.1590">
    <property type="entry name" value="Peptidoglycan hydrolase domains"/>
    <property type="match status" value="1"/>
</dbReference>
<reference evidence="4 5" key="1">
    <citation type="submission" date="2017-05" db="EMBL/GenBank/DDBJ databases">
        <title>Complete and WGS of Bordetella genogroups.</title>
        <authorList>
            <person name="Spilker T."/>
            <person name="LiPuma J."/>
        </authorList>
    </citation>
    <scope>NUCLEOTIDE SEQUENCE [LARGE SCALE GENOMIC DNA]</scope>
    <source>
        <strain evidence="4 5">AU9919</strain>
    </source>
</reference>
<evidence type="ECO:0000259" key="3">
    <source>
        <dbReference type="Pfam" id="PF18421"/>
    </source>
</evidence>
<sequence>MSRVTPTRATRPLTGRRTILQRCARLASQVALLAAACCAAVAQAQGYISRTLDVPVPGGVAVVPLGAADKAPQASFNGHRVMVIRDSDQQWIAVVGIPLGTKTGTQTLQVQGRPAAQFNVGTKEYAAQHITLKNKRQVSPNPDDLKRIERELEEQVSAYRIYRDGVTPSNVILDRPVDGGRLSSPFGLRRFFNGEERNPHSGLDFAVPTGTPVKAPAAGRVVLVGNFFFNGNTVFVDHGQGFISMFCHLSAIDVKVGDEVARGAVVGKVGSTGRATGPHLHWNVSLNDARVDPAIFIGAANKR</sequence>
<dbReference type="CDD" id="cd12797">
    <property type="entry name" value="M23_peptidase"/>
    <property type="match status" value="1"/>
</dbReference>
<dbReference type="InterPro" id="IPR011055">
    <property type="entry name" value="Dup_hybrid_motif"/>
</dbReference>
<dbReference type="PANTHER" id="PTHR21666:SF285">
    <property type="entry name" value="M23 FAMILY METALLOPEPTIDASE"/>
    <property type="match status" value="1"/>
</dbReference>
<name>A0A261U8W4_9BORD</name>
<dbReference type="PANTHER" id="PTHR21666">
    <property type="entry name" value="PEPTIDASE-RELATED"/>
    <property type="match status" value="1"/>
</dbReference>
<feature type="domain" description="M23ase beta-sheet core" evidence="2">
    <location>
        <begin position="199"/>
        <end position="293"/>
    </location>
</feature>
<dbReference type="InterPro" id="IPR040487">
    <property type="entry name" value="Peptidase_M23_N"/>
</dbReference>
<dbReference type="Pfam" id="PF18421">
    <property type="entry name" value="Peptidase_M23_N"/>
    <property type="match status" value="1"/>
</dbReference>
<accession>A0A261U8W4</accession>
<proteinExistence type="predicted"/>
<comment type="caution">
    <text evidence="4">The sequence shown here is derived from an EMBL/GenBank/DDBJ whole genome shotgun (WGS) entry which is preliminary data.</text>
</comment>
<evidence type="ECO:0000313" key="4">
    <source>
        <dbReference type="EMBL" id="OZI58374.1"/>
    </source>
</evidence>
<feature type="signal peptide" evidence="1">
    <location>
        <begin position="1"/>
        <end position="44"/>
    </location>
</feature>
<evidence type="ECO:0000259" key="2">
    <source>
        <dbReference type="Pfam" id="PF01551"/>
    </source>
</evidence>
<protein>
    <submittedName>
        <fullName evidence="4">Peptidase</fullName>
    </submittedName>
</protein>
<feature type="chain" id="PRO_5012876240" evidence="1">
    <location>
        <begin position="45"/>
        <end position="303"/>
    </location>
</feature>
<dbReference type="Pfam" id="PF01551">
    <property type="entry name" value="Peptidase_M23"/>
    <property type="match status" value="1"/>
</dbReference>
<keyword evidence="1" id="KW-0732">Signal</keyword>
<dbReference type="InterPro" id="IPR016047">
    <property type="entry name" value="M23ase_b-sheet_dom"/>
</dbReference>
<dbReference type="Proteomes" id="UP000216885">
    <property type="component" value="Unassembled WGS sequence"/>
</dbReference>
<dbReference type="SUPFAM" id="SSF51261">
    <property type="entry name" value="Duplicated hybrid motif"/>
    <property type="match status" value="1"/>
</dbReference>
<dbReference type="GO" id="GO:0004222">
    <property type="term" value="F:metalloendopeptidase activity"/>
    <property type="evidence" value="ECO:0007669"/>
    <property type="project" value="TreeGrafter"/>
</dbReference>
<gene>
    <name evidence="4" type="ORF">CAL20_06775</name>
</gene>
<dbReference type="FunFam" id="2.70.70.10:FF:000019">
    <property type="entry name" value="M23 family peptidase"/>
    <property type="match status" value="1"/>
</dbReference>
<dbReference type="RefSeq" id="WP_094822087.1">
    <property type="nucleotide sequence ID" value="NZ_NEVO01000008.1"/>
</dbReference>
<dbReference type="EMBL" id="NEVQ01000009">
    <property type="protein sequence ID" value="OZI58374.1"/>
    <property type="molecule type" value="Genomic_DNA"/>
</dbReference>